<keyword evidence="5 7" id="KW-0472">Membrane</keyword>
<keyword evidence="4 7" id="KW-1133">Transmembrane helix</keyword>
<dbReference type="PANTHER" id="PTHR33885:SF3">
    <property type="entry name" value="PHAGE SHOCK PROTEIN C"/>
    <property type="match status" value="1"/>
</dbReference>
<gene>
    <name evidence="10" type="ORF">COU14_00880</name>
</gene>
<feature type="transmembrane region" description="Helical" evidence="7">
    <location>
        <begin position="241"/>
        <end position="263"/>
    </location>
</feature>
<accession>A0A2H0UI43</accession>
<evidence type="ECO:0000313" key="10">
    <source>
        <dbReference type="EMBL" id="PIR86083.1"/>
    </source>
</evidence>
<dbReference type="AlphaFoldDB" id="A0A2H0UI43"/>
<feature type="region of interest" description="Disordered" evidence="6">
    <location>
        <begin position="83"/>
        <end position="109"/>
    </location>
</feature>
<comment type="subcellular location">
    <subcellularLocation>
        <location evidence="1">Cell membrane</location>
        <topology evidence="1">Single-pass membrane protein</topology>
    </subcellularLocation>
</comment>
<evidence type="ECO:0000259" key="9">
    <source>
        <dbReference type="Pfam" id="PF22571"/>
    </source>
</evidence>
<evidence type="ECO:0000256" key="3">
    <source>
        <dbReference type="ARBA" id="ARBA00022692"/>
    </source>
</evidence>
<dbReference type="EMBL" id="PFBG01000011">
    <property type="protein sequence ID" value="PIR86083.1"/>
    <property type="molecule type" value="Genomic_DNA"/>
</dbReference>
<keyword evidence="3 7" id="KW-0812">Transmembrane</keyword>
<dbReference type="InterPro" id="IPR054321">
    <property type="entry name" value="PspC-rel_TM"/>
</dbReference>
<sequence>MKKVINITIGSVVFAIEQEAYDILASYLEQVKSNIVSSDDVQEIIEDVERAVAEKFIAQKKNEKVAVTLGDVELVISEMGSPADFGESDNVGESVGGTSNTEHTSDEPKKRLYRDTDNAIIAGVASGLARYFDIDPVIVRLIFVVSIFFNGLGILAYIILWLVVPVATTTAEKYAMRGERVTLKDITERVKKNIQSIEETDFETANGIWKNLRNILDKLFQVLGTVVKFIIVLARYAVGIVFIVGGALGIAGMVSGYSVVLLSDKILFPEEVQIVLETIQGSALGAIVIASSFIALSIPLVVLILAGASLLAKRNFFTVQKTVALAVVWIVAVVVAGTTSALQIEQVVHKINSIEGQSDVNSIEIERGFNDSSFKSNWKMK</sequence>
<protein>
    <submittedName>
        <fullName evidence="10">Uncharacterized protein</fullName>
    </submittedName>
</protein>
<comment type="caution">
    <text evidence="10">The sequence shown here is derived from an EMBL/GenBank/DDBJ whole genome shotgun (WGS) entry which is preliminary data.</text>
</comment>
<feature type="domain" description="Phage shock protein PspC N-terminal" evidence="8">
    <location>
        <begin position="110"/>
        <end position="166"/>
    </location>
</feature>
<evidence type="ECO:0000256" key="4">
    <source>
        <dbReference type="ARBA" id="ARBA00022989"/>
    </source>
</evidence>
<name>A0A2H0UI43_9BACT</name>
<feature type="transmembrane region" description="Helical" evidence="7">
    <location>
        <begin position="323"/>
        <end position="344"/>
    </location>
</feature>
<feature type="domain" description="PspC-related transmembrane region" evidence="9">
    <location>
        <begin position="210"/>
        <end position="344"/>
    </location>
</feature>
<keyword evidence="2" id="KW-1003">Cell membrane</keyword>
<dbReference type="Pfam" id="PF04024">
    <property type="entry name" value="PspC"/>
    <property type="match status" value="1"/>
</dbReference>
<proteinExistence type="predicted"/>
<dbReference type="PANTHER" id="PTHR33885">
    <property type="entry name" value="PHAGE SHOCK PROTEIN C"/>
    <property type="match status" value="1"/>
</dbReference>
<reference evidence="11" key="1">
    <citation type="submission" date="2017-09" db="EMBL/GenBank/DDBJ databases">
        <title>Depth-based differentiation of microbial function through sediment-hosted aquifers and enrichment of novel symbionts in the deep terrestrial subsurface.</title>
        <authorList>
            <person name="Probst A.J."/>
            <person name="Ladd B."/>
            <person name="Jarett J.K."/>
            <person name="Geller-Mcgrath D.E."/>
            <person name="Sieber C.M.K."/>
            <person name="Emerson J.B."/>
            <person name="Anantharaman K."/>
            <person name="Thomas B.C."/>
            <person name="Malmstrom R."/>
            <person name="Stieglmeier M."/>
            <person name="Klingl A."/>
            <person name="Woyke T."/>
            <person name="Ryan C.M."/>
            <person name="Banfield J.F."/>
        </authorList>
    </citation>
    <scope>NUCLEOTIDE SEQUENCE [LARGE SCALE GENOMIC DNA]</scope>
</reference>
<dbReference type="GO" id="GO:0005886">
    <property type="term" value="C:plasma membrane"/>
    <property type="evidence" value="ECO:0007669"/>
    <property type="project" value="UniProtKB-SubCell"/>
</dbReference>
<evidence type="ECO:0000256" key="5">
    <source>
        <dbReference type="ARBA" id="ARBA00023136"/>
    </source>
</evidence>
<evidence type="ECO:0000259" key="8">
    <source>
        <dbReference type="Pfam" id="PF04024"/>
    </source>
</evidence>
<dbReference type="Proteomes" id="UP000229612">
    <property type="component" value="Unassembled WGS sequence"/>
</dbReference>
<evidence type="ECO:0000256" key="6">
    <source>
        <dbReference type="SAM" id="MobiDB-lite"/>
    </source>
</evidence>
<evidence type="ECO:0000256" key="1">
    <source>
        <dbReference type="ARBA" id="ARBA00004162"/>
    </source>
</evidence>
<evidence type="ECO:0000256" key="7">
    <source>
        <dbReference type="SAM" id="Phobius"/>
    </source>
</evidence>
<feature type="transmembrane region" description="Helical" evidence="7">
    <location>
        <begin position="137"/>
        <end position="164"/>
    </location>
</feature>
<feature type="transmembrane region" description="Helical" evidence="7">
    <location>
        <begin position="283"/>
        <end position="311"/>
    </location>
</feature>
<evidence type="ECO:0000313" key="11">
    <source>
        <dbReference type="Proteomes" id="UP000229612"/>
    </source>
</evidence>
<dbReference type="InterPro" id="IPR052027">
    <property type="entry name" value="PspC"/>
</dbReference>
<evidence type="ECO:0000256" key="2">
    <source>
        <dbReference type="ARBA" id="ARBA00022475"/>
    </source>
</evidence>
<organism evidence="10 11">
    <name type="scientific">Candidatus Kaiserbacteria bacterium CG10_big_fil_rev_8_21_14_0_10_44_10</name>
    <dbReference type="NCBI Taxonomy" id="1974606"/>
    <lineage>
        <taxon>Bacteria</taxon>
        <taxon>Candidatus Kaiseribacteriota</taxon>
    </lineage>
</organism>
<dbReference type="InterPro" id="IPR007168">
    <property type="entry name" value="Phageshock_PspC_N"/>
</dbReference>
<dbReference type="Pfam" id="PF22571">
    <property type="entry name" value="LiaI-LiaF-TM_PspC"/>
    <property type="match status" value="1"/>
</dbReference>